<dbReference type="EMBL" id="RSMR01000060">
    <property type="protein sequence ID" value="MIK95040.1"/>
    <property type="molecule type" value="Genomic_DNA"/>
</dbReference>
<dbReference type="Proteomes" id="UP000885283">
    <property type="component" value="Unassembled WGS sequence"/>
</dbReference>
<organism evidence="1">
    <name type="scientific">Salmonella enterica</name>
    <name type="common">Salmonella choleraesuis</name>
    <dbReference type="NCBI Taxonomy" id="28901"/>
    <lineage>
        <taxon>Bacteria</taxon>
        <taxon>Pseudomonadati</taxon>
        <taxon>Pseudomonadota</taxon>
        <taxon>Gammaproteobacteria</taxon>
        <taxon>Enterobacterales</taxon>
        <taxon>Enterobacteriaceae</taxon>
        <taxon>Salmonella</taxon>
    </lineage>
</organism>
<dbReference type="AlphaFoldDB" id="A0A3R0CL96"/>
<comment type="caution">
    <text evidence="1">The sequence shown here is derived from an EMBL/GenBank/DDBJ whole genome shotgun (WGS) entry which is preliminary data.</text>
</comment>
<accession>A0A3R0CL96</accession>
<reference evidence="1" key="1">
    <citation type="submission" date="2018-08" db="EMBL/GenBank/DDBJ databases">
        <authorList>
            <consortium name="GenomeTrakr network: Whole genome sequencing for foodborne pathogen traceback"/>
        </authorList>
    </citation>
    <scope>NUCLEOTIDE SEQUENCE [LARGE SCALE GENOMIC DNA]</scope>
    <source>
        <strain evidence="1">FLUFL-1338</strain>
    </source>
</reference>
<proteinExistence type="predicted"/>
<evidence type="ECO:0000313" key="1">
    <source>
        <dbReference type="EMBL" id="MIK95040.1"/>
    </source>
</evidence>
<name>A0A3R0CL96_SALER</name>
<gene>
    <name evidence="1" type="ORF">KO51_27155</name>
</gene>
<protein>
    <submittedName>
        <fullName evidence="1">Uncharacterized protein</fullName>
    </submittedName>
</protein>
<sequence>MCNLKWSEIDIEDELSKMESLLSTSLIMNLSNEIERGIAVDLMDMLLLRVRKLKKLKGSDHA</sequence>